<dbReference type="InterPro" id="IPR036770">
    <property type="entry name" value="Ankyrin_rpt-contain_sf"/>
</dbReference>
<dbReference type="OrthoDB" id="5989593at2759"/>
<keyword evidence="1" id="KW-0040">ANK repeat</keyword>
<feature type="region of interest" description="Disordered" evidence="2">
    <location>
        <begin position="1"/>
        <end position="91"/>
    </location>
</feature>
<gene>
    <name evidence="4" type="primary">BARD1</name>
    <name evidence="4" type="ORF">BLAG_LOCUS6086</name>
</gene>
<feature type="region of interest" description="Disordered" evidence="2">
    <location>
        <begin position="235"/>
        <end position="255"/>
    </location>
</feature>
<dbReference type="InterPro" id="IPR046496">
    <property type="entry name" value="DUF6589"/>
</dbReference>
<organism evidence="4 5">
    <name type="scientific">Branchiostoma lanceolatum</name>
    <name type="common">Common lancelet</name>
    <name type="synonym">Amphioxus lanceolatum</name>
    <dbReference type="NCBI Taxonomy" id="7740"/>
    <lineage>
        <taxon>Eukaryota</taxon>
        <taxon>Metazoa</taxon>
        <taxon>Chordata</taxon>
        <taxon>Cephalochordata</taxon>
        <taxon>Leptocardii</taxon>
        <taxon>Amphioxiformes</taxon>
        <taxon>Branchiostomatidae</taxon>
        <taxon>Branchiostoma</taxon>
    </lineage>
</organism>
<accession>A0A8J9YWD7</accession>
<dbReference type="Proteomes" id="UP000838412">
    <property type="component" value="Chromosome 13"/>
</dbReference>
<dbReference type="AlphaFoldDB" id="A0A8J9YWD7"/>
<evidence type="ECO:0000313" key="4">
    <source>
        <dbReference type="EMBL" id="CAH1242906.1"/>
    </source>
</evidence>
<reference evidence="4" key="1">
    <citation type="submission" date="2022-01" db="EMBL/GenBank/DDBJ databases">
        <authorList>
            <person name="Braso-Vives M."/>
        </authorList>
    </citation>
    <scope>NUCLEOTIDE SEQUENCE</scope>
</reference>
<name>A0A8J9YWD7_BRALA</name>
<dbReference type="InterPro" id="IPR002110">
    <property type="entry name" value="Ankyrin_rpt"/>
</dbReference>
<keyword evidence="5" id="KW-1185">Reference proteome</keyword>
<feature type="domain" description="DUF6589" evidence="3">
    <location>
        <begin position="611"/>
        <end position="711"/>
    </location>
</feature>
<dbReference type="PROSITE" id="PS50088">
    <property type="entry name" value="ANK_REPEAT"/>
    <property type="match status" value="1"/>
</dbReference>
<dbReference type="Pfam" id="PF20231">
    <property type="entry name" value="DUF6589"/>
    <property type="match status" value="1"/>
</dbReference>
<evidence type="ECO:0000313" key="5">
    <source>
        <dbReference type="Proteomes" id="UP000838412"/>
    </source>
</evidence>
<dbReference type="SUPFAM" id="SSF48403">
    <property type="entry name" value="Ankyrin repeat"/>
    <property type="match status" value="1"/>
</dbReference>
<evidence type="ECO:0000256" key="1">
    <source>
        <dbReference type="PROSITE-ProRule" id="PRU00023"/>
    </source>
</evidence>
<evidence type="ECO:0000259" key="3">
    <source>
        <dbReference type="Pfam" id="PF20231"/>
    </source>
</evidence>
<sequence>MADGESSDDDRLLARCLLDDSETSSDESSDDDKPLARYLPEQSPSTTTPTNTPRKDKKRLQTPNSKALPQPSSKRASTGSAPGSARSQQDKVRSLVRGYLLSKLEEGAEEDSVLMEDVQTGLQSHCEQMAKHCSNKKEEEEASADTSMVSENEATLTGTACINEEFGKEFNIPIKRGDKYLPFDENNIQFDISVARKRFEFNKSIEQHRVDQALILNSISTDPWVEGEEIPVDLEGQQENGDDGPASSKHLSSLRRRWKEEDEKMGRLVAEMQEKLASARRAGNAADIEEFRRYIADSKDSWCKITDHVGRSIVHVVVELGDVSLLQHILAAGVDVDCEEGCGATPLCLAVIRHDCDMIQCLTETEAVSVDGPTFLHFPSPLALARRMGHNDSLHIMERSLPAPREDVNVYRYMQFPNQDEEVMSSVDSLTSQMEQVQVGEEDEVYTFHRKNAPNVTVGDGLTNKNHLHCRLSDEVAFGWTTEMPGDMHASGYAEECFAKSQGPGGLYHVIAEVLRRKKVKKETYGKDKFKDNNLQLIREADRDVAYGYGLCAVLEFEASDHFPSEEELSNSGPDKGPVLLSRFKDWLASCSDDIAFQYRIQSVSLFGPLLRLYYSSIKNGDGNAREAVWMMLLPIFSQSKKKNYWIEALSHVVNMTAAWPIAIRRMVQQNCSVSVDGRKGHNIACDEYVETHIVKPLKQYCSGQTTLKTLKRLNVNLQLVGSARACYKSSSGFDVHNTKRHSEPSPLLDQIFVCLFCLKEQFFMYNPDRRKAKMYPSTGTQKFVPNDRCDVYSKGCEKVRSNFQRKMYDIFPNRRRVPSVFRENVPTE</sequence>
<dbReference type="SMART" id="SM00248">
    <property type="entry name" value="ANK"/>
    <property type="match status" value="2"/>
</dbReference>
<feature type="repeat" description="ANK" evidence="1">
    <location>
        <begin position="309"/>
        <end position="341"/>
    </location>
</feature>
<feature type="compositionally biased region" description="Acidic residues" evidence="2">
    <location>
        <begin position="19"/>
        <end position="30"/>
    </location>
</feature>
<evidence type="ECO:0000256" key="2">
    <source>
        <dbReference type="SAM" id="MobiDB-lite"/>
    </source>
</evidence>
<protein>
    <submittedName>
        <fullName evidence="4">BARD1 protein</fullName>
    </submittedName>
</protein>
<proteinExistence type="predicted"/>
<feature type="compositionally biased region" description="Polar residues" evidence="2">
    <location>
        <begin position="61"/>
        <end position="87"/>
    </location>
</feature>
<dbReference type="EMBL" id="OV696698">
    <property type="protein sequence ID" value="CAH1242906.1"/>
    <property type="molecule type" value="Genomic_DNA"/>
</dbReference>
<dbReference type="Gene3D" id="1.25.40.20">
    <property type="entry name" value="Ankyrin repeat-containing domain"/>
    <property type="match status" value="1"/>
</dbReference>
<feature type="compositionally biased region" description="Low complexity" evidence="2">
    <location>
        <begin position="43"/>
        <end position="52"/>
    </location>
</feature>